<reference evidence="1 2" key="1">
    <citation type="submission" date="2024-04" db="EMBL/GenBank/DDBJ databases">
        <authorList>
            <person name="Fracassetti M."/>
        </authorList>
    </citation>
    <scope>NUCLEOTIDE SEQUENCE [LARGE SCALE GENOMIC DNA]</scope>
</reference>
<keyword evidence="2" id="KW-1185">Reference proteome</keyword>
<gene>
    <name evidence="1" type="ORF">LTRI10_LOCUS24279</name>
</gene>
<organism evidence="1 2">
    <name type="scientific">Linum trigynum</name>
    <dbReference type="NCBI Taxonomy" id="586398"/>
    <lineage>
        <taxon>Eukaryota</taxon>
        <taxon>Viridiplantae</taxon>
        <taxon>Streptophyta</taxon>
        <taxon>Embryophyta</taxon>
        <taxon>Tracheophyta</taxon>
        <taxon>Spermatophyta</taxon>
        <taxon>Magnoliopsida</taxon>
        <taxon>eudicotyledons</taxon>
        <taxon>Gunneridae</taxon>
        <taxon>Pentapetalae</taxon>
        <taxon>rosids</taxon>
        <taxon>fabids</taxon>
        <taxon>Malpighiales</taxon>
        <taxon>Linaceae</taxon>
        <taxon>Linum</taxon>
    </lineage>
</organism>
<proteinExistence type="predicted"/>
<protein>
    <recommendedName>
        <fullName evidence="3">Secreted protein</fullName>
    </recommendedName>
</protein>
<sequence length="77" mass="8948">MTQFASCFLGASGASWFLDAGHFIAFWFRMQMPKGRDDCDEAQRRRWRCSNAAVEKFCTAATRAENQFVGFKEKRRN</sequence>
<evidence type="ECO:0008006" key="3">
    <source>
        <dbReference type="Google" id="ProtNLM"/>
    </source>
</evidence>
<dbReference type="EMBL" id="OZ034817">
    <property type="protein sequence ID" value="CAL1382983.1"/>
    <property type="molecule type" value="Genomic_DNA"/>
</dbReference>
<evidence type="ECO:0000313" key="1">
    <source>
        <dbReference type="EMBL" id="CAL1382983.1"/>
    </source>
</evidence>
<dbReference type="AlphaFoldDB" id="A0AAV2EAJ7"/>
<name>A0AAV2EAJ7_9ROSI</name>
<evidence type="ECO:0000313" key="2">
    <source>
        <dbReference type="Proteomes" id="UP001497516"/>
    </source>
</evidence>
<dbReference type="Proteomes" id="UP001497516">
    <property type="component" value="Chromosome 4"/>
</dbReference>
<accession>A0AAV2EAJ7</accession>